<protein>
    <submittedName>
        <fullName evidence="1">Uncharacterized protein</fullName>
    </submittedName>
</protein>
<dbReference type="Proteomes" id="UP000001949">
    <property type="component" value="Unassembled WGS sequence"/>
</dbReference>
<sequence length="142" mass="16549">MHLIMDFPSNSFSLSYNNLFDPSNSENYFTQNQNSTRNNLSDSFLSRNQSPFTNQYKTFNTDPVDSFNFSRMLPPRMNNLMHDFLNKSLKMKDCLSIDEELSLIENIINQQKALASVSDNMPFLELVDETTTGFNEKMKLYK</sequence>
<name>Q4N7K1_THEPA</name>
<dbReference type="EMBL" id="AAGK01000001">
    <property type="protein sequence ID" value="EAN34057.1"/>
    <property type="molecule type" value="Genomic_DNA"/>
</dbReference>
<organism evidence="1 2">
    <name type="scientific">Theileria parva</name>
    <name type="common">East coast fever infection agent</name>
    <dbReference type="NCBI Taxonomy" id="5875"/>
    <lineage>
        <taxon>Eukaryota</taxon>
        <taxon>Sar</taxon>
        <taxon>Alveolata</taxon>
        <taxon>Apicomplexa</taxon>
        <taxon>Aconoidasida</taxon>
        <taxon>Piroplasmida</taxon>
        <taxon>Theileriidae</taxon>
        <taxon>Theileria</taxon>
    </lineage>
</organism>
<proteinExistence type="predicted"/>
<gene>
    <name evidence="1" type="ordered locus">TP01_0819</name>
</gene>
<keyword evidence="2" id="KW-1185">Reference proteome</keyword>
<reference evidence="1 2" key="1">
    <citation type="journal article" date="2005" name="Science">
        <title>Genome sequence of Theileria parva, a bovine pathogen that transforms lymphocytes.</title>
        <authorList>
            <person name="Gardner M.J."/>
            <person name="Bishop R."/>
            <person name="Shah T."/>
            <person name="de Villiers E.P."/>
            <person name="Carlton J.M."/>
            <person name="Hall N."/>
            <person name="Ren Q."/>
            <person name="Paulsen I.T."/>
            <person name="Pain A."/>
            <person name="Berriman M."/>
            <person name="Wilson R.J.M."/>
            <person name="Sato S."/>
            <person name="Ralph S.A."/>
            <person name="Mann D.J."/>
            <person name="Xiong Z."/>
            <person name="Shallom S.J."/>
            <person name="Weidman J."/>
            <person name="Jiang L."/>
            <person name="Lynn J."/>
            <person name="Weaver B."/>
            <person name="Shoaibi A."/>
            <person name="Domingo A.R."/>
            <person name="Wasawo D."/>
            <person name="Crabtree J."/>
            <person name="Wortman J.R."/>
            <person name="Haas B."/>
            <person name="Angiuoli S.V."/>
            <person name="Creasy T.H."/>
            <person name="Lu C."/>
            <person name="Suh B."/>
            <person name="Silva J.C."/>
            <person name="Utterback T.R."/>
            <person name="Feldblyum T.V."/>
            <person name="Pertea M."/>
            <person name="Allen J."/>
            <person name="Nierman W.C."/>
            <person name="Taracha E.L.N."/>
            <person name="Salzberg S.L."/>
            <person name="White O.R."/>
            <person name="Fitzhugh H.A."/>
            <person name="Morzaria S."/>
            <person name="Venter J.C."/>
            <person name="Fraser C.M."/>
            <person name="Nene V."/>
        </authorList>
    </citation>
    <scope>NUCLEOTIDE SEQUENCE [LARGE SCALE GENOMIC DNA]</scope>
    <source>
        <strain evidence="1 2">Muguga</strain>
    </source>
</reference>
<dbReference type="AlphaFoldDB" id="Q4N7K1"/>
<dbReference type="VEuPathDB" id="PiroplasmaDB:TpMuguga_01g00819"/>
<accession>Q4N7K1</accession>
<evidence type="ECO:0000313" key="2">
    <source>
        <dbReference type="Proteomes" id="UP000001949"/>
    </source>
</evidence>
<comment type="caution">
    <text evidence="1">The sequence shown here is derived from an EMBL/GenBank/DDBJ whole genome shotgun (WGS) entry which is preliminary data.</text>
</comment>
<dbReference type="KEGG" id="tpv:TP01_0819"/>
<dbReference type="eggNOG" id="ENOG502QX6X">
    <property type="taxonomic scope" value="Eukaryota"/>
</dbReference>
<dbReference type="OMA" id="NMPFLEL"/>
<dbReference type="RefSeq" id="XP_766340.1">
    <property type="nucleotide sequence ID" value="XM_761247.1"/>
</dbReference>
<dbReference type="InParanoid" id="Q4N7K1"/>
<dbReference type="GeneID" id="3503165"/>
<evidence type="ECO:0000313" key="1">
    <source>
        <dbReference type="EMBL" id="EAN34057.1"/>
    </source>
</evidence>